<feature type="compositionally biased region" description="Basic and acidic residues" evidence="2">
    <location>
        <begin position="11"/>
        <end position="20"/>
    </location>
</feature>
<reference evidence="3" key="1">
    <citation type="submission" date="2023-07" db="EMBL/GenBank/DDBJ databases">
        <authorList>
            <consortium name="AG Swart"/>
            <person name="Singh M."/>
            <person name="Singh A."/>
            <person name="Seah K."/>
            <person name="Emmerich C."/>
        </authorList>
    </citation>
    <scope>NUCLEOTIDE SEQUENCE</scope>
    <source>
        <strain evidence="3">DP1</strain>
    </source>
</reference>
<evidence type="ECO:0000313" key="3">
    <source>
        <dbReference type="EMBL" id="CAI2360683.1"/>
    </source>
</evidence>
<gene>
    <name evidence="3" type="ORF">ECRASSUSDP1_LOCUS1987</name>
</gene>
<protein>
    <submittedName>
        <fullName evidence="3">Uncharacterized protein</fullName>
    </submittedName>
</protein>
<evidence type="ECO:0000256" key="2">
    <source>
        <dbReference type="SAM" id="MobiDB-lite"/>
    </source>
</evidence>
<dbReference type="EMBL" id="CAMPGE010001879">
    <property type="protein sequence ID" value="CAI2360683.1"/>
    <property type="molecule type" value="Genomic_DNA"/>
</dbReference>
<accession>A0AAD1U883</accession>
<feature type="compositionally biased region" description="Basic and acidic residues" evidence="2">
    <location>
        <begin position="100"/>
        <end position="109"/>
    </location>
</feature>
<proteinExistence type="predicted"/>
<dbReference type="Proteomes" id="UP001295684">
    <property type="component" value="Unassembled WGS sequence"/>
</dbReference>
<feature type="coiled-coil region" evidence="1">
    <location>
        <begin position="195"/>
        <end position="222"/>
    </location>
</feature>
<name>A0AAD1U883_EUPCR</name>
<sequence>MNRNIKSRYAPVREKKKRGENGLPLVYPTSQQKIDSGYDVSSQEEVGLDKTTTSSVMKTLAKVTKNKTAKSSKLITTKSKREAVSKKYQGPFKNVTNAPKTKEERELAQKKNHGRKLKNQLLTSKEMVRKLIIECVDLQHASNRESENREMQINDLEMQLLLLQIAGKENTEKNKKVQEETEFCDQEYMKQMEESEQFDCQINQLDEEIAQLAQEKQEISMEIDGQSKAISHMDLRVRESALYKQQTEDFNKKIRDQYHLLREKENFTIRETIKDESFIFLLKENIYSFAVFKDYWSEDDNPLYDPSMKITKYNELSVTQGGIEESKLKEEPFKIDRILHDNSFKYLLTPEEYLSKRVDFILEYLWKEPELWNNIQDHFAKVVLLVGNKSFPIVEALLEVAEQRILRSAQEDFQAKAYYYFGEEQRKIFQWNNRGEAAVSCERGSLKNAVLKEIDRFYEQCDSKLFEFEIQLKVDDIFIKAGKANTIEDCLKEATVSISIMAILPDTNLLNILAKKAELMKANSVGSDKKRGRLQTELSPLEEEQVKDFSNFFNMLNTQSPMHRPLPAPLISMSFVDYRFLVNKSSPMTAIEKEEACNFLKFQQEFSNLRVSKTRSFFEKMVHLG</sequence>
<organism evidence="3 4">
    <name type="scientific">Euplotes crassus</name>
    <dbReference type="NCBI Taxonomy" id="5936"/>
    <lineage>
        <taxon>Eukaryota</taxon>
        <taxon>Sar</taxon>
        <taxon>Alveolata</taxon>
        <taxon>Ciliophora</taxon>
        <taxon>Intramacronucleata</taxon>
        <taxon>Spirotrichea</taxon>
        <taxon>Hypotrichia</taxon>
        <taxon>Euplotida</taxon>
        <taxon>Euplotidae</taxon>
        <taxon>Moneuplotes</taxon>
    </lineage>
</organism>
<feature type="region of interest" description="Disordered" evidence="2">
    <location>
        <begin position="91"/>
        <end position="115"/>
    </location>
</feature>
<keyword evidence="1" id="KW-0175">Coiled coil</keyword>
<dbReference type="AlphaFoldDB" id="A0AAD1U883"/>
<evidence type="ECO:0000256" key="1">
    <source>
        <dbReference type="SAM" id="Coils"/>
    </source>
</evidence>
<evidence type="ECO:0000313" key="4">
    <source>
        <dbReference type="Proteomes" id="UP001295684"/>
    </source>
</evidence>
<comment type="caution">
    <text evidence="3">The sequence shown here is derived from an EMBL/GenBank/DDBJ whole genome shotgun (WGS) entry which is preliminary data.</text>
</comment>
<keyword evidence="4" id="KW-1185">Reference proteome</keyword>
<feature type="region of interest" description="Disordered" evidence="2">
    <location>
        <begin position="1"/>
        <end position="28"/>
    </location>
</feature>